<gene>
    <name evidence="1" type="ORF">ACEWY4_008468</name>
</gene>
<dbReference type="Pfam" id="PF18744">
    <property type="entry name" value="SNAD1"/>
    <property type="match status" value="1"/>
</dbReference>
<reference evidence="1 2" key="1">
    <citation type="submission" date="2024-09" db="EMBL/GenBank/DDBJ databases">
        <title>A chromosome-level genome assembly of Gray's grenadier anchovy, Coilia grayii.</title>
        <authorList>
            <person name="Fu Z."/>
        </authorList>
    </citation>
    <scope>NUCLEOTIDE SEQUENCE [LARGE SCALE GENOMIC DNA]</scope>
    <source>
        <strain evidence="1">G4</strain>
        <tissue evidence="1">Muscle</tissue>
    </source>
</reference>
<organism evidence="1 2">
    <name type="scientific">Coilia grayii</name>
    <name type="common">Gray's grenadier anchovy</name>
    <dbReference type="NCBI Taxonomy" id="363190"/>
    <lineage>
        <taxon>Eukaryota</taxon>
        <taxon>Metazoa</taxon>
        <taxon>Chordata</taxon>
        <taxon>Craniata</taxon>
        <taxon>Vertebrata</taxon>
        <taxon>Euteleostomi</taxon>
        <taxon>Actinopterygii</taxon>
        <taxon>Neopterygii</taxon>
        <taxon>Teleostei</taxon>
        <taxon>Clupei</taxon>
        <taxon>Clupeiformes</taxon>
        <taxon>Clupeoidei</taxon>
        <taxon>Engraulidae</taxon>
        <taxon>Coilinae</taxon>
        <taxon>Coilia</taxon>
    </lineage>
</organism>
<protein>
    <submittedName>
        <fullName evidence="1">Uncharacterized protein</fullName>
    </submittedName>
</protein>
<sequence>MNVHPDHCTLRFHSTRDRFLSNDTQQQVQRAWAEGFYRGQELMATKSVEMKVRELSIRAEYTLLYLPKPSQFPLQVLLDRNGPESCVVFYVLVTPCPNPAGPAGQNRPRELRGVLCARDPLPKPSRSLLQVLLDRTGPESCVVFYVLVTPCVTPCTNVNGPYSLIASLDLLAKHRGPKAFVFKRLWGADKDVSGSLREISKRVPLYRCSPQCVACGGDHGSPIAKDCVQ</sequence>
<dbReference type="EMBL" id="JBHFQA010000007">
    <property type="protein sequence ID" value="KAL2096320.1"/>
    <property type="molecule type" value="Genomic_DNA"/>
</dbReference>
<dbReference type="InterPro" id="IPR040958">
    <property type="entry name" value="SNAD1"/>
</dbReference>
<name>A0ABD1KB24_9TELE</name>
<proteinExistence type="predicted"/>
<evidence type="ECO:0000313" key="1">
    <source>
        <dbReference type="EMBL" id="KAL2096320.1"/>
    </source>
</evidence>
<keyword evidence="2" id="KW-1185">Reference proteome</keyword>
<dbReference type="AlphaFoldDB" id="A0ABD1KB24"/>
<dbReference type="Proteomes" id="UP001591681">
    <property type="component" value="Unassembled WGS sequence"/>
</dbReference>
<evidence type="ECO:0000313" key="2">
    <source>
        <dbReference type="Proteomes" id="UP001591681"/>
    </source>
</evidence>
<comment type="caution">
    <text evidence="1">The sequence shown here is derived from an EMBL/GenBank/DDBJ whole genome shotgun (WGS) entry which is preliminary data.</text>
</comment>
<accession>A0ABD1KB24</accession>